<feature type="signal peptide" evidence="1">
    <location>
        <begin position="1"/>
        <end position="22"/>
    </location>
</feature>
<dbReference type="AlphaFoldDB" id="A0AAN7AEQ9"/>
<proteinExistence type="predicted"/>
<comment type="caution">
    <text evidence="2">The sequence shown here is derived from an EMBL/GenBank/DDBJ whole genome shotgun (WGS) entry which is preliminary data.</text>
</comment>
<keyword evidence="3" id="KW-1185">Reference proteome</keyword>
<sequence length="132" mass="14302">MQTKTILVGLLATLATSMPSPADVIAPIAPGITNVQAITSSNLTSVPGESQVRAETFGVSSADGVSANAVYYLRSVWQARGGCKLDWNRDRRCVNQCIGEANSKWPRWQIMIGRIDGGCFGGWRTCTCLCYW</sequence>
<gene>
    <name evidence="2" type="ORF">QBC35DRAFT_507037</name>
</gene>
<feature type="chain" id="PRO_5042883124" evidence="1">
    <location>
        <begin position="23"/>
        <end position="132"/>
    </location>
</feature>
<organism evidence="2 3">
    <name type="scientific">Podospora australis</name>
    <dbReference type="NCBI Taxonomy" id="1536484"/>
    <lineage>
        <taxon>Eukaryota</taxon>
        <taxon>Fungi</taxon>
        <taxon>Dikarya</taxon>
        <taxon>Ascomycota</taxon>
        <taxon>Pezizomycotina</taxon>
        <taxon>Sordariomycetes</taxon>
        <taxon>Sordariomycetidae</taxon>
        <taxon>Sordariales</taxon>
        <taxon>Podosporaceae</taxon>
        <taxon>Podospora</taxon>
    </lineage>
</organism>
<accession>A0AAN7AEQ9</accession>
<dbReference type="EMBL" id="MU864516">
    <property type="protein sequence ID" value="KAK4183894.1"/>
    <property type="molecule type" value="Genomic_DNA"/>
</dbReference>
<reference evidence="2" key="1">
    <citation type="journal article" date="2023" name="Mol. Phylogenet. Evol.">
        <title>Genome-scale phylogeny and comparative genomics of the fungal order Sordariales.</title>
        <authorList>
            <person name="Hensen N."/>
            <person name="Bonometti L."/>
            <person name="Westerberg I."/>
            <person name="Brannstrom I.O."/>
            <person name="Guillou S."/>
            <person name="Cros-Aarteil S."/>
            <person name="Calhoun S."/>
            <person name="Haridas S."/>
            <person name="Kuo A."/>
            <person name="Mondo S."/>
            <person name="Pangilinan J."/>
            <person name="Riley R."/>
            <person name="LaButti K."/>
            <person name="Andreopoulos B."/>
            <person name="Lipzen A."/>
            <person name="Chen C."/>
            <person name="Yan M."/>
            <person name="Daum C."/>
            <person name="Ng V."/>
            <person name="Clum A."/>
            <person name="Steindorff A."/>
            <person name="Ohm R.A."/>
            <person name="Martin F."/>
            <person name="Silar P."/>
            <person name="Natvig D.O."/>
            <person name="Lalanne C."/>
            <person name="Gautier V."/>
            <person name="Ament-Velasquez S.L."/>
            <person name="Kruys A."/>
            <person name="Hutchinson M.I."/>
            <person name="Powell A.J."/>
            <person name="Barry K."/>
            <person name="Miller A.N."/>
            <person name="Grigoriev I.V."/>
            <person name="Debuchy R."/>
            <person name="Gladieux P."/>
            <person name="Hiltunen Thoren M."/>
            <person name="Johannesson H."/>
        </authorList>
    </citation>
    <scope>NUCLEOTIDE SEQUENCE</scope>
    <source>
        <strain evidence="2">PSN309</strain>
    </source>
</reference>
<dbReference type="Proteomes" id="UP001302126">
    <property type="component" value="Unassembled WGS sequence"/>
</dbReference>
<evidence type="ECO:0000313" key="2">
    <source>
        <dbReference type="EMBL" id="KAK4183894.1"/>
    </source>
</evidence>
<evidence type="ECO:0000313" key="3">
    <source>
        <dbReference type="Proteomes" id="UP001302126"/>
    </source>
</evidence>
<protein>
    <submittedName>
        <fullName evidence="2">Uncharacterized protein</fullName>
    </submittedName>
</protein>
<keyword evidence="1" id="KW-0732">Signal</keyword>
<reference evidence="2" key="2">
    <citation type="submission" date="2023-05" db="EMBL/GenBank/DDBJ databases">
        <authorList>
            <consortium name="Lawrence Berkeley National Laboratory"/>
            <person name="Steindorff A."/>
            <person name="Hensen N."/>
            <person name="Bonometti L."/>
            <person name="Westerberg I."/>
            <person name="Brannstrom I.O."/>
            <person name="Guillou S."/>
            <person name="Cros-Aarteil S."/>
            <person name="Calhoun S."/>
            <person name="Haridas S."/>
            <person name="Kuo A."/>
            <person name="Mondo S."/>
            <person name="Pangilinan J."/>
            <person name="Riley R."/>
            <person name="Labutti K."/>
            <person name="Andreopoulos B."/>
            <person name="Lipzen A."/>
            <person name="Chen C."/>
            <person name="Yanf M."/>
            <person name="Daum C."/>
            <person name="Ng V."/>
            <person name="Clum A."/>
            <person name="Ohm R."/>
            <person name="Martin F."/>
            <person name="Silar P."/>
            <person name="Natvig D."/>
            <person name="Lalanne C."/>
            <person name="Gautier V."/>
            <person name="Ament-Velasquez S.L."/>
            <person name="Kruys A."/>
            <person name="Hutchinson M.I."/>
            <person name="Powell A.J."/>
            <person name="Barry K."/>
            <person name="Miller A.N."/>
            <person name="Grigoriev I.V."/>
            <person name="Debuchy R."/>
            <person name="Gladieux P."/>
            <person name="Thoren M.H."/>
            <person name="Johannesson H."/>
        </authorList>
    </citation>
    <scope>NUCLEOTIDE SEQUENCE</scope>
    <source>
        <strain evidence="2">PSN309</strain>
    </source>
</reference>
<evidence type="ECO:0000256" key="1">
    <source>
        <dbReference type="SAM" id="SignalP"/>
    </source>
</evidence>
<name>A0AAN7AEQ9_9PEZI</name>